<evidence type="ECO:0000256" key="5">
    <source>
        <dbReference type="ARBA" id="ARBA00022532"/>
    </source>
</evidence>
<dbReference type="InterPro" id="IPR006231">
    <property type="entry name" value="MQO"/>
</dbReference>
<dbReference type="AlphaFoldDB" id="A0A6C2UAT8"/>
<comment type="cofactor">
    <cofactor evidence="2 9">
        <name>FAD</name>
        <dbReference type="ChEBI" id="CHEBI:57692"/>
    </cofactor>
</comment>
<dbReference type="RefSeq" id="WP_136082670.1">
    <property type="nucleotide sequence ID" value="NZ_CAAHFG010000004.1"/>
</dbReference>
<evidence type="ECO:0000256" key="3">
    <source>
        <dbReference type="ARBA" id="ARBA00005012"/>
    </source>
</evidence>
<evidence type="ECO:0000256" key="2">
    <source>
        <dbReference type="ARBA" id="ARBA00001974"/>
    </source>
</evidence>
<dbReference type="InterPro" id="IPR036188">
    <property type="entry name" value="FAD/NAD-bd_sf"/>
</dbReference>
<dbReference type="HAMAP" id="MF_00212">
    <property type="entry name" value="MQO"/>
    <property type="match status" value="1"/>
</dbReference>
<dbReference type="NCBIfam" id="NF003603">
    <property type="entry name" value="PRK05257.1-1"/>
    <property type="match status" value="1"/>
</dbReference>
<dbReference type="NCBIfam" id="NF009875">
    <property type="entry name" value="PRK13339.1"/>
    <property type="match status" value="1"/>
</dbReference>
<evidence type="ECO:0000256" key="6">
    <source>
        <dbReference type="ARBA" id="ARBA00022630"/>
    </source>
</evidence>
<dbReference type="PANTHER" id="PTHR43104:SF2">
    <property type="entry name" value="L-2-HYDROXYGLUTARATE DEHYDROGENASE, MITOCHONDRIAL"/>
    <property type="match status" value="1"/>
</dbReference>
<dbReference type="PANTHER" id="PTHR43104">
    <property type="entry name" value="L-2-HYDROXYGLUTARATE DEHYDROGENASE, MITOCHONDRIAL"/>
    <property type="match status" value="1"/>
</dbReference>
<comment type="similarity">
    <text evidence="4 9">Belongs to the MQO family.</text>
</comment>
<comment type="pathway">
    <text evidence="3 9">Carbohydrate metabolism; tricarboxylic acid cycle; oxaloacetate from (S)-malate (quinone route): step 1/1.</text>
</comment>
<dbReference type="SUPFAM" id="SSF51905">
    <property type="entry name" value="FAD/NAD(P)-binding domain"/>
    <property type="match status" value="1"/>
</dbReference>
<dbReference type="GO" id="GO:0008924">
    <property type="term" value="F:L-malate dehydrogenase (quinone) activity"/>
    <property type="evidence" value="ECO:0007669"/>
    <property type="project" value="UniProtKB-UniRule"/>
</dbReference>
<keyword evidence="11" id="KW-1185">Reference proteome</keyword>
<keyword evidence="7 9" id="KW-0274">FAD</keyword>
<reference evidence="10 11" key="1">
    <citation type="submission" date="2019-04" db="EMBL/GenBank/DDBJ databases">
        <authorList>
            <person name="Van Vliet M D."/>
        </authorList>
    </citation>
    <scope>NUCLEOTIDE SEQUENCE [LARGE SCALE GENOMIC DNA]</scope>
    <source>
        <strain evidence="10 11">F1</strain>
    </source>
</reference>
<evidence type="ECO:0000256" key="1">
    <source>
        <dbReference type="ARBA" id="ARBA00001139"/>
    </source>
</evidence>
<dbReference type="NCBIfam" id="NF003611">
    <property type="entry name" value="PRK05257.3-2"/>
    <property type="match status" value="1"/>
</dbReference>
<dbReference type="Gene3D" id="3.50.50.60">
    <property type="entry name" value="FAD/NAD(P)-binding domain"/>
    <property type="match status" value="1"/>
</dbReference>
<dbReference type="EMBL" id="CAAHFG010000004">
    <property type="protein sequence ID" value="VGO17180.1"/>
    <property type="molecule type" value="Genomic_DNA"/>
</dbReference>
<dbReference type="NCBIfam" id="TIGR01320">
    <property type="entry name" value="mal_quin_oxido"/>
    <property type="match status" value="1"/>
</dbReference>
<evidence type="ECO:0000256" key="9">
    <source>
        <dbReference type="HAMAP-Rule" id="MF_00212"/>
    </source>
</evidence>
<sequence length="494" mass="52736">MNNDHVSGSIGGRSDVVLIGGGIMSATLGTMLKQLNPELSMQIVEALPRVAQESSNAWNNAGTGHAALCELNYTPEDALGNIDISKAARINEQFETTKHFWGWLAGQGIVADPSSFVRPCPHMSFVWGESNQDFLRKRHAAMEKSHLFETMGFTTDWATIEGWAPLLTEGRPSGESLAATRVEAGTDVNYGSLTKQLIDHLVSLDGVELALDTKVGSIRRTGDGWKVGLVGGKSIAARFVFIGAGGGALPLLQKSGIPEGKGFGGFPVSGQFLVCKNQEIVKRHAAKVYGKAAVGAPPMSVPHLDTRVIGGNKSLLFGPYAGFSPKYLKTGSNLDLLKSVKPDNLAPMLAAGRDNMPLTQYLINECRKSHNDRCEMLREFFPDARNDDWTLINAGQRVQIIKKDAERTGSLQFGTEVVASADGSLSTVLGASPGASTAVSIILQVLEKCFPHQMASADWKAQLAAMVPAYGLDLTKDKAAYLDLGGKAATLLGL</sequence>
<comment type="catalytic activity">
    <reaction evidence="1 9">
        <text>(S)-malate + a quinone = a quinol + oxaloacetate</text>
        <dbReference type="Rhea" id="RHEA:46012"/>
        <dbReference type="ChEBI" id="CHEBI:15589"/>
        <dbReference type="ChEBI" id="CHEBI:16452"/>
        <dbReference type="ChEBI" id="CHEBI:24646"/>
        <dbReference type="ChEBI" id="CHEBI:132124"/>
        <dbReference type="EC" id="1.1.5.4"/>
    </reaction>
</comment>
<keyword evidence="5 9" id="KW-0816">Tricarboxylic acid cycle</keyword>
<dbReference type="EC" id="1.1.5.4" evidence="9"/>
<evidence type="ECO:0000256" key="7">
    <source>
        <dbReference type="ARBA" id="ARBA00022827"/>
    </source>
</evidence>
<gene>
    <name evidence="9 10" type="primary">mqo</name>
    <name evidence="10" type="ORF">PDESU_05775</name>
</gene>
<name>A0A6C2UAT8_PONDE</name>
<dbReference type="Proteomes" id="UP000366872">
    <property type="component" value="Unassembled WGS sequence"/>
</dbReference>
<evidence type="ECO:0000313" key="10">
    <source>
        <dbReference type="EMBL" id="VGO17180.1"/>
    </source>
</evidence>
<dbReference type="NCBIfam" id="NF003605">
    <property type="entry name" value="PRK05257.1-4"/>
    <property type="match status" value="1"/>
</dbReference>
<dbReference type="Pfam" id="PF06039">
    <property type="entry name" value="Mqo"/>
    <property type="match status" value="1"/>
</dbReference>
<proteinExistence type="inferred from homology"/>
<evidence type="ECO:0000256" key="8">
    <source>
        <dbReference type="ARBA" id="ARBA00023002"/>
    </source>
</evidence>
<dbReference type="GO" id="GO:0006099">
    <property type="term" value="P:tricarboxylic acid cycle"/>
    <property type="evidence" value="ECO:0007669"/>
    <property type="project" value="UniProtKB-UniRule"/>
</dbReference>
<dbReference type="UniPathway" id="UPA00223">
    <property type="reaction ID" value="UER01008"/>
</dbReference>
<dbReference type="GO" id="GO:0047545">
    <property type="term" value="F:(S)-2-hydroxyglutarate dehydrogenase activity"/>
    <property type="evidence" value="ECO:0007669"/>
    <property type="project" value="TreeGrafter"/>
</dbReference>
<keyword evidence="8 9" id="KW-0560">Oxidoreductase</keyword>
<protein>
    <recommendedName>
        <fullName evidence="9">Probable malate:quinone oxidoreductase</fullName>
        <ecNumber evidence="9">1.1.5.4</ecNumber>
    </recommendedName>
    <alternativeName>
        <fullName evidence="9">MQO</fullName>
    </alternativeName>
    <alternativeName>
        <fullName evidence="9">Malate dehydrogenase [quinone]</fullName>
    </alternativeName>
</protein>
<evidence type="ECO:0000313" key="11">
    <source>
        <dbReference type="Proteomes" id="UP000366872"/>
    </source>
</evidence>
<dbReference type="NCBIfam" id="NF003606">
    <property type="entry name" value="PRK05257.2-1"/>
    <property type="match status" value="1"/>
</dbReference>
<keyword evidence="6 9" id="KW-0285">Flavoprotein</keyword>
<accession>A0A6C2UAT8</accession>
<organism evidence="10 11">
    <name type="scientific">Pontiella desulfatans</name>
    <dbReference type="NCBI Taxonomy" id="2750659"/>
    <lineage>
        <taxon>Bacteria</taxon>
        <taxon>Pseudomonadati</taxon>
        <taxon>Kiritimatiellota</taxon>
        <taxon>Kiritimatiellia</taxon>
        <taxon>Kiritimatiellales</taxon>
        <taxon>Pontiellaceae</taxon>
        <taxon>Pontiella</taxon>
    </lineage>
</organism>
<evidence type="ECO:0000256" key="4">
    <source>
        <dbReference type="ARBA" id="ARBA00006389"/>
    </source>
</evidence>
<dbReference type="Gene3D" id="3.30.9.10">
    <property type="entry name" value="D-Amino Acid Oxidase, subunit A, domain 2"/>
    <property type="match status" value="1"/>
</dbReference>